<gene>
    <name evidence="2" type="ORF">KHQ06_27095</name>
</gene>
<organism evidence="2 3">
    <name type="scientific">Nocardia tengchongensis</name>
    <dbReference type="NCBI Taxonomy" id="2055889"/>
    <lineage>
        <taxon>Bacteria</taxon>
        <taxon>Bacillati</taxon>
        <taxon>Actinomycetota</taxon>
        <taxon>Actinomycetes</taxon>
        <taxon>Mycobacteriales</taxon>
        <taxon>Nocardiaceae</taxon>
        <taxon>Nocardia</taxon>
    </lineage>
</organism>
<feature type="signal peptide" evidence="1">
    <location>
        <begin position="1"/>
        <end position="27"/>
    </location>
</feature>
<name>A0ABX8CN47_9NOCA</name>
<accession>A0ABX8CN47</accession>
<keyword evidence="3" id="KW-1185">Reference proteome</keyword>
<evidence type="ECO:0000313" key="3">
    <source>
        <dbReference type="Proteomes" id="UP000683310"/>
    </source>
</evidence>
<protein>
    <submittedName>
        <fullName evidence="2">Uncharacterized protein</fullName>
    </submittedName>
</protein>
<reference evidence="2 3" key="1">
    <citation type="submission" date="2021-04" db="EMBL/GenBank/DDBJ databases">
        <title>Nocardia tengchongensis.</title>
        <authorList>
            <person name="Zhuang k."/>
            <person name="Ran Y."/>
            <person name="Li W."/>
        </authorList>
    </citation>
    <scope>NUCLEOTIDE SEQUENCE [LARGE SCALE GENOMIC DNA]</scope>
    <source>
        <strain evidence="2 3">CFH S0057</strain>
    </source>
</reference>
<evidence type="ECO:0000313" key="2">
    <source>
        <dbReference type="EMBL" id="QVI19935.1"/>
    </source>
</evidence>
<sequence>MTARHGGDKAWRTAGLRLVVAALAVLAAVPCAAPGHTEPADPWTVDGSHLERIEPLHDRVSDLYVLRRHAHRHPQPHRARG</sequence>
<dbReference type="Proteomes" id="UP000683310">
    <property type="component" value="Chromosome"/>
</dbReference>
<feature type="chain" id="PRO_5046956253" evidence="1">
    <location>
        <begin position="28"/>
        <end position="81"/>
    </location>
</feature>
<proteinExistence type="predicted"/>
<dbReference type="EMBL" id="CP074371">
    <property type="protein sequence ID" value="QVI19935.1"/>
    <property type="molecule type" value="Genomic_DNA"/>
</dbReference>
<evidence type="ECO:0000256" key="1">
    <source>
        <dbReference type="SAM" id="SignalP"/>
    </source>
</evidence>
<keyword evidence="1" id="KW-0732">Signal</keyword>